<dbReference type="Gene3D" id="2.130.10.10">
    <property type="entry name" value="YVTN repeat-like/Quinoprotein amine dehydrogenase"/>
    <property type="match status" value="1"/>
</dbReference>
<proteinExistence type="predicted"/>
<dbReference type="SUPFAM" id="SSF51004">
    <property type="entry name" value="C-terminal (heme d1) domain of cytochrome cd1-nitrite reductase"/>
    <property type="match status" value="1"/>
</dbReference>
<keyword evidence="2" id="KW-1185">Reference proteome</keyword>
<dbReference type="InterPro" id="IPR051200">
    <property type="entry name" value="Host-pathogen_enzymatic-act"/>
</dbReference>
<sequence length="358" mass="39543">MKLLNNFFNTLLLIFVLSVSCTSDDREQAIVLPEGDYNQGLFILNEGGYGYSNASVSFLDTDGQVYNSIFSGVNNMNLGDTAQSMGFYGDNAYIVVNNSSTIEIVNRYTFQYIATVSDDIVNPRYIVFDGNKGYITNWGDPNNVNDDYVAVLNLDTNLVEYKIPVAEGPEKLVSNNGKIYVAHTGGYGYGNTISVIDIVSEKVISSIGVGDVPDDLLIDSDKLYVICSGKPDYALNETSGQLIKIGLSSGAVESELTFPQIKHPRFLDIDGGVLYYILENSIYTVNTSNFQLPQTDLFSLAVSGVKTPYGFKIHENKIYIADAKDYVSNGEVFIYNLTGEIQKKFTVQIIPNSFYFNN</sequence>
<evidence type="ECO:0000313" key="2">
    <source>
        <dbReference type="Proteomes" id="UP001224325"/>
    </source>
</evidence>
<reference evidence="1" key="1">
    <citation type="submission" date="2024-04" db="EMBL/GenBank/DDBJ databases">
        <title>Mariniflexile litorale, isolated from the shallow sediments of the Sea of Japan.</title>
        <authorList>
            <person name="Romanenko L."/>
            <person name="Isaeva M."/>
        </authorList>
    </citation>
    <scope>NUCLEOTIDE SEQUENCE [LARGE SCALE GENOMIC DNA]</scope>
    <source>
        <strain evidence="1">KMM 9835</strain>
    </source>
</reference>
<dbReference type="Pfam" id="PF16819">
    <property type="entry name" value="DUF5074"/>
    <property type="match status" value="1"/>
</dbReference>
<dbReference type="Proteomes" id="UP001224325">
    <property type="component" value="Chromosome"/>
</dbReference>
<dbReference type="AlphaFoldDB" id="A0AAU7EH54"/>
<dbReference type="KEGG" id="mlil:QLS71_001930"/>
<gene>
    <name evidence="1" type="ORF">QLS71_001930</name>
</gene>
<accession>A0AAU7EH54</accession>
<dbReference type="PANTHER" id="PTHR47197">
    <property type="entry name" value="PROTEIN NIRF"/>
    <property type="match status" value="1"/>
</dbReference>
<dbReference type="RefSeq" id="WP_308991218.1">
    <property type="nucleotide sequence ID" value="NZ_CP155618.1"/>
</dbReference>
<dbReference type="PANTHER" id="PTHR47197:SF3">
    <property type="entry name" value="DIHYDRO-HEME D1 DEHYDROGENASE"/>
    <property type="match status" value="1"/>
</dbReference>
<dbReference type="InterPro" id="IPR031815">
    <property type="entry name" value="DUF5074"/>
</dbReference>
<evidence type="ECO:0000313" key="1">
    <source>
        <dbReference type="EMBL" id="XBL14786.1"/>
    </source>
</evidence>
<organism evidence="1 2">
    <name type="scientific">Mariniflexile litorale</name>
    <dbReference type="NCBI Taxonomy" id="3045158"/>
    <lineage>
        <taxon>Bacteria</taxon>
        <taxon>Pseudomonadati</taxon>
        <taxon>Bacteroidota</taxon>
        <taxon>Flavobacteriia</taxon>
        <taxon>Flavobacteriales</taxon>
        <taxon>Flavobacteriaceae</taxon>
        <taxon>Mariniflexile</taxon>
    </lineage>
</organism>
<protein>
    <submittedName>
        <fullName evidence="1">YncE family protein</fullName>
    </submittedName>
</protein>
<dbReference type="EMBL" id="CP155618">
    <property type="protein sequence ID" value="XBL14786.1"/>
    <property type="molecule type" value="Genomic_DNA"/>
</dbReference>
<name>A0AAU7EH54_9FLAO</name>
<dbReference type="InterPro" id="IPR011048">
    <property type="entry name" value="Haem_d1_sf"/>
</dbReference>
<dbReference type="PROSITE" id="PS51257">
    <property type="entry name" value="PROKAR_LIPOPROTEIN"/>
    <property type="match status" value="1"/>
</dbReference>
<dbReference type="InterPro" id="IPR015943">
    <property type="entry name" value="WD40/YVTN_repeat-like_dom_sf"/>
</dbReference>